<dbReference type="FunFam" id="3.30.70.120:FF:000006">
    <property type="entry name" value="GTP cyclohydrolase 1 type 2 homolog"/>
    <property type="match status" value="1"/>
</dbReference>
<comment type="caution">
    <text evidence="7">The sequence shown here is derived from an EMBL/GenBank/DDBJ whole genome shotgun (WGS) entry which is preliminary data.</text>
</comment>
<accession>A0A5J5IHQ2</accession>
<feature type="binding site" evidence="6">
    <location>
        <position position="331"/>
    </location>
    <ligand>
        <name>a divalent metal cation</name>
        <dbReference type="ChEBI" id="CHEBI:60240"/>
        <label>1</label>
    </ligand>
</feature>
<dbReference type="Gene3D" id="3.40.1390.30">
    <property type="entry name" value="NIF3 (NGG1p interacting factor 3)-like"/>
    <property type="match status" value="1"/>
</dbReference>
<dbReference type="Pfam" id="PF01784">
    <property type="entry name" value="DUF34_NIF3"/>
    <property type="match status" value="1"/>
</dbReference>
<dbReference type="InterPro" id="IPR017221">
    <property type="entry name" value="DUF34/NIF3_bac"/>
</dbReference>
<sequence>MKIAEVIKCLEDLAPVSLQEGYDNAGLIIGSANDDCEGIITTLDVTEEVIAEAVSKKCNLIVAHHPIIFKGLKKLNGKNYVERSVIAAIKNNIGIYAIHTNLDNVINGVNYTIAQKLNLQNVEVLSPKENTLKKLVTFSPNANAEEIRNALFTAGAGTIGKYSECSYNIEGMGTFKAGDEAEPYVGDIGRRHSENETRIEVIFPSYLQEQIIQSLKKSHPYEEVAFDIYPLSNHRNDVGSGLVGNFKEPVSGQDLLSLLKTRFGLSVVRHTTLPGKKITKVAVCGGAGSFLIPAAKAAGVDVYITSDVKYHEFFDADSTILLADIGHYESEQFTIDLLADIIRQKFPNFAVLKTETKTNPVHYFF</sequence>
<dbReference type="AlphaFoldDB" id="A0A5J5IHQ2"/>
<dbReference type="GO" id="GO:0046872">
    <property type="term" value="F:metal ion binding"/>
    <property type="evidence" value="ECO:0007669"/>
    <property type="project" value="UniProtKB-UniRule"/>
</dbReference>
<evidence type="ECO:0000256" key="6">
    <source>
        <dbReference type="PIRSR" id="PIRSR602678-1"/>
    </source>
</evidence>
<proteinExistence type="inferred from homology"/>
<dbReference type="PIRSF" id="PIRSF037489">
    <property type="entry name" value="UCP037489_NIF3_YqfO"/>
    <property type="match status" value="1"/>
</dbReference>
<evidence type="ECO:0000256" key="5">
    <source>
        <dbReference type="PIRNR" id="PIRNR037489"/>
    </source>
</evidence>
<dbReference type="EMBL" id="VYQF01000002">
    <property type="protein sequence ID" value="KAA9039203.1"/>
    <property type="molecule type" value="Genomic_DNA"/>
</dbReference>
<dbReference type="InterPro" id="IPR002678">
    <property type="entry name" value="DUF34/NIF3"/>
</dbReference>
<evidence type="ECO:0000256" key="1">
    <source>
        <dbReference type="ARBA" id="ARBA00006964"/>
    </source>
</evidence>
<evidence type="ECO:0000313" key="7">
    <source>
        <dbReference type="EMBL" id="KAA9039203.1"/>
    </source>
</evidence>
<feature type="binding site" evidence="6">
    <location>
        <position position="64"/>
    </location>
    <ligand>
        <name>a divalent metal cation</name>
        <dbReference type="ChEBI" id="CHEBI:60240"/>
        <label>2</label>
    </ligand>
</feature>
<feature type="binding site" evidence="6">
    <location>
        <position position="65"/>
    </location>
    <ligand>
        <name>a divalent metal cation</name>
        <dbReference type="ChEBI" id="CHEBI:60240"/>
        <label>1</label>
    </ligand>
</feature>
<dbReference type="InterPro" id="IPR015867">
    <property type="entry name" value="N-reg_PII/ATP_PRibTrfase_C"/>
</dbReference>
<dbReference type="SUPFAM" id="SSF102705">
    <property type="entry name" value="NIF3 (NGG1p interacting factor 3)-like"/>
    <property type="match status" value="1"/>
</dbReference>
<dbReference type="InterPro" id="IPR036069">
    <property type="entry name" value="DUF34/NIF3_sf"/>
</dbReference>
<evidence type="ECO:0000256" key="3">
    <source>
        <dbReference type="ARBA" id="ARBA00022112"/>
    </source>
</evidence>
<dbReference type="RefSeq" id="WP_150414612.1">
    <property type="nucleotide sequence ID" value="NZ_VYQF01000002.1"/>
</dbReference>
<dbReference type="Proteomes" id="UP000326903">
    <property type="component" value="Unassembled WGS sequence"/>
</dbReference>
<dbReference type="PANTHER" id="PTHR13799:SF14">
    <property type="entry name" value="GTP CYCLOHYDROLASE 1 TYPE 2 HOMOLOG"/>
    <property type="match status" value="1"/>
</dbReference>
<name>A0A5J5IHQ2_9BACT</name>
<organism evidence="7 8">
    <name type="scientific">Ginsengibacter hankyongi</name>
    <dbReference type="NCBI Taxonomy" id="2607284"/>
    <lineage>
        <taxon>Bacteria</taxon>
        <taxon>Pseudomonadati</taxon>
        <taxon>Bacteroidota</taxon>
        <taxon>Chitinophagia</taxon>
        <taxon>Chitinophagales</taxon>
        <taxon>Chitinophagaceae</taxon>
        <taxon>Ginsengibacter</taxon>
    </lineage>
</organism>
<keyword evidence="8" id="KW-1185">Reference proteome</keyword>
<gene>
    <name evidence="7" type="ORF">FW778_10240</name>
</gene>
<evidence type="ECO:0000256" key="4">
    <source>
        <dbReference type="ARBA" id="ARBA00022723"/>
    </source>
</evidence>
<dbReference type="Gene3D" id="3.30.70.120">
    <property type="match status" value="1"/>
</dbReference>
<dbReference type="GO" id="GO:0005737">
    <property type="term" value="C:cytoplasm"/>
    <property type="evidence" value="ECO:0007669"/>
    <property type="project" value="TreeGrafter"/>
</dbReference>
<dbReference type="FunFam" id="3.40.1390.30:FF:000001">
    <property type="entry name" value="GTP cyclohydrolase 1 type 2"/>
    <property type="match status" value="1"/>
</dbReference>
<reference evidence="7 8" key="1">
    <citation type="submission" date="2019-09" db="EMBL/GenBank/DDBJ databases">
        <title>Draft genome sequence of Ginsengibacter sp. BR5-29.</title>
        <authorList>
            <person name="Im W.-T."/>
        </authorList>
    </citation>
    <scope>NUCLEOTIDE SEQUENCE [LARGE SCALE GENOMIC DNA]</scope>
    <source>
        <strain evidence="7 8">BR5-29</strain>
    </source>
</reference>
<feature type="binding site" evidence="6">
    <location>
        <position position="327"/>
    </location>
    <ligand>
        <name>a divalent metal cation</name>
        <dbReference type="ChEBI" id="CHEBI:60240"/>
        <label>1</label>
    </ligand>
</feature>
<keyword evidence="4 5" id="KW-0479">Metal-binding</keyword>
<comment type="subunit">
    <text evidence="2">Homohexamer.</text>
</comment>
<comment type="similarity">
    <text evidence="1 5">Belongs to the GTP cyclohydrolase I type 2/NIF3 family.</text>
</comment>
<evidence type="ECO:0000256" key="2">
    <source>
        <dbReference type="ARBA" id="ARBA00011643"/>
    </source>
</evidence>
<dbReference type="NCBIfam" id="TIGR00486">
    <property type="entry name" value="YbgI_SA1388"/>
    <property type="match status" value="1"/>
</dbReference>
<feature type="binding site" evidence="6">
    <location>
        <position position="103"/>
    </location>
    <ligand>
        <name>a divalent metal cation</name>
        <dbReference type="ChEBI" id="CHEBI:60240"/>
        <label>1</label>
    </ligand>
</feature>
<protein>
    <recommendedName>
        <fullName evidence="3 5">GTP cyclohydrolase 1 type 2 homolog</fullName>
    </recommendedName>
</protein>
<evidence type="ECO:0000313" key="8">
    <source>
        <dbReference type="Proteomes" id="UP000326903"/>
    </source>
</evidence>
<dbReference type="PANTHER" id="PTHR13799">
    <property type="entry name" value="NGG1 INTERACTING FACTOR 3"/>
    <property type="match status" value="1"/>
</dbReference>